<evidence type="ECO:0000313" key="5">
    <source>
        <dbReference type="EMBL" id="TXB62262.1"/>
    </source>
</evidence>
<dbReference type="EMBL" id="VOOR01000033">
    <property type="protein sequence ID" value="TXB62262.1"/>
    <property type="molecule type" value="Genomic_DNA"/>
</dbReference>
<dbReference type="GO" id="GO:0006355">
    <property type="term" value="P:regulation of DNA-templated transcription"/>
    <property type="evidence" value="ECO:0007669"/>
    <property type="project" value="UniProtKB-ARBA"/>
</dbReference>
<dbReference type="Pfam" id="PF13412">
    <property type="entry name" value="HTH_24"/>
    <property type="match status" value="1"/>
</dbReference>
<dbReference type="RefSeq" id="WP_147168390.1">
    <property type="nucleotide sequence ID" value="NZ_VOOR01000033.1"/>
</dbReference>
<evidence type="ECO:0000259" key="4">
    <source>
        <dbReference type="PROSITE" id="PS50956"/>
    </source>
</evidence>
<dbReference type="InterPro" id="IPR011991">
    <property type="entry name" value="ArsR-like_HTH"/>
</dbReference>
<keyword evidence="6" id="KW-1185">Reference proteome</keyword>
<proteinExistence type="predicted"/>
<evidence type="ECO:0000256" key="1">
    <source>
        <dbReference type="ARBA" id="ARBA00023015"/>
    </source>
</evidence>
<dbReference type="PANTHER" id="PTHR30154:SF34">
    <property type="entry name" value="TRANSCRIPTIONAL REGULATOR AZLB"/>
    <property type="match status" value="1"/>
</dbReference>
<dbReference type="PRINTS" id="PR00033">
    <property type="entry name" value="HTHASNC"/>
</dbReference>
<protein>
    <submittedName>
        <fullName evidence="5">Lrp/AsnC family transcriptional regulator</fullName>
    </submittedName>
</protein>
<dbReference type="InterPro" id="IPR019888">
    <property type="entry name" value="Tscrpt_reg_AsnC-like"/>
</dbReference>
<dbReference type="CDD" id="cd00090">
    <property type="entry name" value="HTH_ARSR"/>
    <property type="match status" value="1"/>
</dbReference>
<dbReference type="SMART" id="SM00344">
    <property type="entry name" value="HTH_ASNC"/>
    <property type="match status" value="1"/>
</dbReference>
<dbReference type="PROSITE" id="PS00519">
    <property type="entry name" value="HTH_ASNC_1"/>
    <property type="match status" value="1"/>
</dbReference>
<dbReference type="Gene3D" id="1.10.10.10">
    <property type="entry name" value="Winged helix-like DNA-binding domain superfamily/Winged helix DNA-binding domain"/>
    <property type="match status" value="1"/>
</dbReference>
<evidence type="ECO:0000256" key="3">
    <source>
        <dbReference type="ARBA" id="ARBA00023163"/>
    </source>
</evidence>
<dbReference type="PROSITE" id="PS50956">
    <property type="entry name" value="HTH_ASNC_2"/>
    <property type="match status" value="1"/>
</dbReference>
<keyword evidence="3" id="KW-0804">Transcription</keyword>
<dbReference type="Gene3D" id="3.30.70.920">
    <property type="match status" value="1"/>
</dbReference>
<dbReference type="GO" id="GO:0005829">
    <property type="term" value="C:cytosol"/>
    <property type="evidence" value="ECO:0007669"/>
    <property type="project" value="TreeGrafter"/>
</dbReference>
<feature type="domain" description="HTH asnC-type" evidence="4">
    <location>
        <begin position="4"/>
        <end position="65"/>
    </location>
</feature>
<comment type="caution">
    <text evidence="5">The sequence shown here is derived from an EMBL/GenBank/DDBJ whole genome shotgun (WGS) entry which is preliminary data.</text>
</comment>
<name>A0A5C6RLR3_9BACT</name>
<accession>A0A5C6RLR3</accession>
<dbReference type="InterPro" id="IPR000485">
    <property type="entry name" value="AsnC-type_HTH_dom"/>
</dbReference>
<dbReference type="SUPFAM" id="SSF54909">
    <property type="entry name" value="Dimeric alpha+beta barrel"/>
    <property type="match status" value="1"/>
</dbReference>
<gene>
    <name evidence="5" type="ORF">FRY97_15080</name>
</gene>
<evidence type="ECO:0000313" key="6">
    <source>
        <dbReference type="Proteomes" id="UP000321580"/>
    </source>
</evidence>
<dbReference type="Proteomes" id="UP000321580">
    <property type="component" value="Unassembled WGS sequence"/>
</dbReference>
<dbReference type="GO" id="GO:0043200">
    <property type="term" value="P:response to amino acid"/>
    <property type="evidence" value="ECO:0007669"/>
    <property type="project" value="TreeGrafter"/>
</dbReference>
<keyword evidence="2" id="KW-0238">DNA-binding</keyword>
<dbReference type="AlphaFoldDB" id="A0A5C6RLR3"/>
<keyword evidence="1" id="KW-0805">Transcription regulation</keyword>
<dbReference type="OrthoDB" id="9800326at2"/>
<sequence>MKALDAIDRRILTMLQANGKATNKEIAGVLGMSITPIYERIKKMEEAGYIKAYAAVVDRDLLGFKLVAYCNVQLKEHSKEYLEQFESQIASLEEVSECYHIAGMFDYLLKVHVQDVEAYRAFLADKLAALDNIGNVQSSFVMKPVKWQLSLPVE</sequence>
<dbReference type="SUPFAM" id="SSF46785">
    <property type="entry name" value="Winged helix' DNA-binding domain"/>
    <property type="match status" value="1"/>
</dbReference>
<dbReference type="InterPro" id="IPR036390">
    <property type="entry name" value="WH_DNA-bd_sf"/>
</dbReference>
<organism evidence="5 6">
    <name type="scientific">Phaeodactylibacter luteus</name>
    <dbReference type="NCBI Taxonomy" id="1564516"/>
    <lineage>
        <taxon>Bacteria</taxon>
        <taxon>Pseudomonadati</taxon>
        <taxon>Bacteroidota</taxon>
        <taxon>Saprospiria</taxon>
        <taxon>Saprospirales</taxon>
        <taxon>Haliscomenobacteraceae</taxon>
        <taxon>Phaeodactylibacter</taxon>
    </lineage>
</organism>
<dbReference type="Pfam" id="PF01037">
    <property type="entry name" value="AsnC_trans_reg"/>
    <property type="match status" value="1"/>
</dbReference>
<dbReference type="GO" id="GO:0043565">
    <property type="term" value="F:sequence-specific DNA binding"/>
    <property type="evidence" value="ECO:0007669"/>
    <property type="project" value="InterPro"/>
</dbReference>
<dbReference type="InterPro" id="IPR036388">
    <property type="entry name" value="WH-like_DNA-bd_sf"/>
</dbReference>
<dbReference type="InterPro" id="IPR011008">
    <property type="entry name" value="Dimeric_a/b-barrel"/>
</dbReference>
<dbReference type="PANTHER" id="PTHR30154">
    <property type="entry name" value="LEUCINE-RESPONSIVE REGULATORY PROTEIN"/>
    <property type="match status" value="1"/>
</dbReference>
<reference evidence="5 6" key="1">
    <citation type="submission" date="2019-08" db="EMBL/GenBank/DDBJ databases">
        <title>Genome of Phaeodactylibacter luteus.</title>
        <authorList>
            <person name="Bowman J.P."/>
        </authorList>
    </citation>
    <scope>NUCLEOTIDE SEQUENCE [LARGE SCALE GENOMIC DNA]</scope>
    <source>
        <strain evidence="5 6">KCTC 42180</strain>
    </source>
</reference>
<evidence type="ECO:0000256" key="2">
    <source>
        <dbReference type="ARBA" id="ARBA00023125"/>
    </source>
</evidence>
<dbReference type="InterPro" id="IPR019887">
    <property type="entry name" value="Tscrpt_reg_AsnC/Lrp_C"/>
</dbReference>
<dbReference type="InterPro" id="IPR019885">
    <property type="entry name" value="Tscrpt_reg_HTH_AsnC-type_CS"/>
</dbReference>